<organism evidence="5 6">
    <name type="scientific">Gomphillus americanus</name>
    <dbReference type="NCBI Taxonomy" id="1940652"/>
    <lineage>
        <taxon>Eukaryota</taxon>
        <taxon>Fungi</taxon>
        <taxon>Dikarya</taxon>
        <taxon>Ascomycota</taxon>
        <taxon>Pezizomycotina</taxon>
        <taxon>Lecanoromycetes</taxon>
        <taxon>OSLEUM clade</taxon>
        <taxon>Ostropomycetidae</taxon>
        <taxon>Ostropales</taxon>
        <taxon>Graphidaceae</taxon>
        <taxon>Gomphilloideae</taxon>
        <taxon>Gomphillus</taxon>
    </lineage>
</organism>
<keyword evidence="6" id="KW-1185">Reference proteome</keyword>
<name>A0A8H3EZ74_9LECA</name>
<comment type="similarity">
    <text evidence="1 2">Belongs to the GST superfamily.</text>
</comment>
<evidence type="ECO:0000259" key="3">
    <source>
        <dbReference type="PROSITE" id="PS50404"/>
    </source>
</evidence>
<dbReference type="InterPro" id="IPR036282">
    <property type="entry name" value="Glutathione-S-Trfase_C_sf"/>
</dbReference>
<protein>
    <recommendedName>
        <fullName evidence="7">Glutathione S-transferase</fullName>
    </recommendedName>
</protein>
<dbReference type="SFLD" id="SFLDS00019">
    <property type="entry name" value="Glutathione_Transferase_(cytos"/>
    <property type="match status" value="1"/>
</dbReference>
<dbReference type="InterPro" id="IPR010987">
    <property type="entry name" value="Glutathione-S-Trfase_C-like"/>
</dbReference>
<evidence type="ECO:0008006" key="7">
    <source>
        <dbReference type="Google" id="ProtNLM"/>
    </source>
</evidence>
<dbReference type="SFLD" id="SFLDG00358">
    <property type="entry name" value="Main_(cytGST)"/>
    <property type="match status" value="1"/>
</dbReference>
<accession>A0A8H3EZ74</accession>
<dbReference type="EMBL" id="CAJPDQ010000010">
    <property type="protein sequence ID" value="CAF9915331.1"/>
    <property type="molecule type" value="Genomic_DNA"/>
</dbReference>
<dbReference type="Pfam" id="PF02798">
    <property type="entry name" value="GST_N"/>
    <property type="match status" value="1"/>
</dbReference>
<reference evidence="5" key="1">
    <citation type="submission" date="2021-03" db="EMBL/GenBank/DDBJ databases">
        <authorList>
            <person name="Tagirdzhanova G."/>
        </authorList>
    </citation>
    <scope>NUCLEOTIDE SEQUENCE</scope>
</reference>
<evidence type="ECO:0000313" key="5">
    <source>
        <dbReference type="EMBL" id="CAF9915331.1"/>
    </source>
</evidence>
<dbReference type="Proteomes" id="UP000664169">
    <property type="component" value="Unassembled WGS sequence"/>
</dbReference>
<evidence type="ECO:0000259" key="4">
    <source>
        <dbReference type="PROSITE" id="PS50405"/>
    </source>
</evidence>
<dbReference type="PANTHER" id="PTHR44051">
    <property type="entry name" value="GLUTATHIONE S-TRANSFERASE-RELATED"/>
    <property type="match status" value="1"/>
</dbReference>
<dbReference type="SUPFAM" id="SSF47616">
    <property type="entry name" value="GST C-terminal domain-like"/>
    <property type="match status" value="1"/>
</dbReference>
<dbReference type="PANTHER" id="PTHR44051:SF8">
    <property type="entry name" value="GLUTATHIONE S-TRANSFERASE GSTA"/>
    <property type="match status" value="1"/>
</dbReference>
<dbReference type="CDD" id="cd03048">
    <property type="entry name" value="GST_N_Ure2p_like"/>
    <property type="match status" value="1"/>
</dbReference>
<dbReference type="InterPro" id="IPR040079">
    <property type="entry name" value="Glutathione_S-Trfase"/>
</dbReference>
<sequence>MAQKPIKLYTAGTPNGQKVNIALEELGLLYELHKIDISKNVQKEAWFLDINPNGRIPAIVDPNANNNSGQRIFEGGAILQYLTARYDKDHKFSFPYDSSEYWETIEWTTWMQSGIGPMQGQANHFYRYAPEKIQYGIDRYQTESKRLYQVLEDRLAAQVAGGSSPWIVGEKYTFADLACFSWVEWYKWAGLSLDNFPCIQTWKEAIEARPATEKGLNVPDTFELREALKTKEGEEEYAKYHSNWVMQGQKVDQEKHK</sequence>
<gene>
    <name evidence="5" type="ORF">GOMPHAMPRED_000704</name>
</gene>
<dbReference type="Gene3D" id="1.20.1050.10">
    <property type="match status" value="1"/>
</dbReference>
<dbReference type="InterPro" id="IPR004045">
    <property type="entry name" value="Glutathione_S-Trfase_N"/>
</dbReference>
<proteinExistence type="inferred from homology"/>
<dbReference type="AlphaFoldDB" id="A0A8H3EZ74"/>
<dbReference type="Gene3D" id="3.40.30.10">
    <property type="entry name" value="Glutaredoxin"/>
    <property type="match status" value="1"/>
</dbReference>
<dbReference type="SFLD" id="SFLDG01151">
    <property type="entry name" value="Main.2:_Nu-like"/>
    <property type="match status" value="1"/>
</dbReference>
<dbReference type="PROSITE" id="PS50404">
    <property type="entry name" value="GST_NTER"/>
    <property type="match status" value="1"/>
</dbReference>
<dbReference type="PROSITE" id="PS50405">
    <property type="entry name" value="GST_CTER"/>
    <property type="match status" value="1"/>
</dbReference>
<dbReference type="Pfam" id="PF00043">
    <property type="entry name" value="GST_C"/>
    <property type="match status" value="1"/>
</dbReference>
<comment type="caution">
    <text evidence="5">The sequence shown here is derived from an EMBL/GenBank/DDBJ whole genome shotgun (WGS) entry which is preliminary data.</text>
</comment>
<dbReference type="InterPro" id="IPR036249">
    <property type="entry name" value="Thioredoxin-like_sf"/>
</dbReference>
<feature type="domain" description="GST C-terminal" evidence="4">
    <location>
        <begin position="97"/>
        <end position="228"/>
    </location>
</feature>
<feature type="domain" description="GST N-terminal" evidence="3">
    <location>
        <begin position="3"/>
        <end position="90"/>
    </location>
</feature>
<evidence type="ECO:0000313" key="6">
    <source>
        <dbReference type="Proteomes" id="UP000664169"/>
    </source>
</evidence>
<evidence type="ECO:0000256" key="2">
    <source>
        <dbReference type="RuleBase" id="RU003494"/>
    </source>
</evidence>
<evidence type="ECO:0000256" key="1">
    <source>
        <dbReference type="ARBA" id="ARBA00007409"/>
    </source>
</evidence>
<dbReference type="InterPro" id="IPR004046">
    <property type="entry name" value="GST_C"/>
</dbReference>
<dbReference type="SUPFAM" id="SSF52833">
    <property type="entry name" value="Thioredoxin-like"/>
    <property type="match status" value="1"/>
</dbReference>
<dbReference type="OrthoDB" id="422574at2759"/>